<evidence type="ECO:0000259" key="4">
    <source>
        <dbReference type="PROSITE" id="PS50043"/>
    </source>
</evidence>
<evidence type="ECO:0000313" key="5">
    <source>
        <dbReference type="EMBL" id="SMD24461.1"/>
    </source>
</evidence>
<keyword evidence="6" id="KW-1185">Reference proteome</keyword>
<evidence type="ECO:0000256" key="3">
    <source>
        <dbReference type="SAM" id="MobiDB-lite"/>
    </source>
</evidence>
<dbReference type="InterPro" id="IPR016032">
    <property type="entry name" value="Sig_transdc_resp-reg_C-effctor"/>
</dbReference>
<dbReference type="InterPro" id="IPR027417">
    <property type="entry name" value="P-loop_NTPase"/>
</dbReference>
<dbReference type="InterPro" id="IPR036388">
    <property type="entry name" value="WH-like_DNA-bd_sf"/>
</dbReference>
<dbReference type="PROSITE" id="PS50043">
    <property type="entry name" value="HTH_LUXR_2"/>
    <property type="match status" value="1"/>
</dbReference>
<dbReference type="PANTHER" id="PTHR16305:SF35">
    <property type="entry name" value="TRANSCRIPTIONAL ACTIVATOR DOMAIN"/>
    <property type="match status" value="1"/>
</dbReference>
<dbReference type="SUPFAM" id="SSF52540">
    <property type="entry name" value="P-loop containing nucleoside triphosphate hydrolases"/>
    <property type="match status" value="1"/>
</dbReference>
<feature type="domain" description="HTH luxR-type" evidence="4">
    <location>
        <begin position="952"/>
        <end position="1017"/>
    </location>
</feature>
<dbReference type="Pfam" id="PF00196">
    <property type="entry name" value="GerE"/>
    <property type="match status" value="1"/>
</dbReference>
<feature type="compositionally biased region" description="Basic and acidic residues" evidence="3">
    <location>
        <begin position="1"/>
        <end position="10"/>
    </location>
</feature>
<dbReference type="GO" id="GO:0003677">
    <property type="term" value="F:DNA binding"/>
    <property type="evidence" value="ECO:0007669"/>
    <property type="project" value="InterPro"/>
</dbReference>
<evidence type="ECO:0000256" key="2">
    <source>
        <dbReference type="ARBA" id="ARBA00022840"/>
    </source>
</evidence>
<organism evidence="5 6">
    <name type="scientific">Kibdelosporangium aridum</name>
    <dbReference type="NCBI Taxonomy" id="2030"/>
    <lineage>
        <taxon>Bacteria</taxon>
        <taxon>Bacillati</taxon>
        <taxon>Actinomycetota</taxon>
        <taxon>Actinomycetes</taxon>
        <taxon>Pseudonocardiales</taxon>
        <taxon>Pseudonocardiaceae</taxon>
        <taxon>Kibdelosporangium</taxon>
    </lineage>
</organism>
<keyword evidence="1" id="KW-0547">Nucleotide-binding</keyword>
<dbReference type="GO" id="GO:0005524">
    <property type="term" value="F:ATP binding"/>
    <property type="evidence" value="ECO:0007669"/>
    <property type="project" value="UniProtKB-KW"/>
</dbReference>
<feature type="region of interest" description="Disordered" evidence="3">
    <location>
        <begin position="1"/>
        <end position="22"/>
    </location>
</feature>
<dbReference type="Gene3D" id="1.10.10.10">
    <property type="entry name" value="Winged helix-like DNA-binding domain superfamily/Winged helix DNA-binding domain"/>
    <property type="match status" value="1"/>
</dbReference>
<dbReference type="AlphaFoldDB" id="A0A1Y5Y2I2"/>
<dbReference type="InterPro" id="IPR041664">
    <property type="entry name" value="AAA_16"/>
</dbReference>
<dbReference type="PANTHER" id="PTHR16305">
    <property type="entry name" value="TESTICULAR SOLUBLE ADENYLYL CYCLASE"/>
    <property type="match status" value="1"/>
</dbReference>
<dbReference type="Gene3D" id="3.40.50.300">
    <property type="entry name" value="P-loop containing nucleotide triphosphate hydrolases"/>
    <property type="match status" value="1"/>
</dbReference>
<name>A0A1Y5Y2I2_KIBAR</name>
<dbReference type="InterPro" id="IPR000792">
    <property type="entry name" value="Tscrpt_reg_LuxR_C"/>
</dbReference>
<reference evidence="5 6" key="1">
    <citation type="submission" date="2017-04" db="EMBL/GenBank/DDBJ databases">
        <authorList>
            <person name="Afonso C.L."/>
            <person name="Miller P.J."/>
            <person name="Scott M.A."/>
            <person name="Spackman E."/>
            <person name="Goraichik I."/>
            <person name="Dimitrov K.M."/>
            <person name="Suarez D.L."/>
            <person name="Swayne D.E."/>
        </authorList>
    </citation>
    <scope>NUCLEOTIDE SEQUENCE [LARGE SCALE GENOMIC DNA]</scope>
    <source>
        <strain evidence="5 6">DSM 43828</strain>
    </source>
</reference>
<dbReference type="EMBL" id="FWXV01000010">
    <property type="protein sequence ID" value="SMD24461.1"/>
    <property type="molecule type" value="Genomic_DNA"/>
</dbReference>
<dbReference type="Proteomes" id="UP000192674">
    <property type="component" value="Unassembled WGS sequence"/>
</dbReference>
<keyword evidence="2" id="KW-0067">ATP-binding</keyword>
<accession>A0A1Y5Y2I2</accession>
<sequence>MPGRPLGDHRKHDKSRHRGNPYFSFNTRGLTVLAVQLLEKLAGGEPLSVPRCVVPRIGSGIPLVGRQDELAELKTALATAAAGRAGAVLVSGDAGVGKTRLLTELVAAARSGGTTVFTGRCLDVDEAGLPYLPFVEALGQLTPAQRAMAEHRSVLSRLMPGVTAVEESNEPAMDQLRLFDAVHGLFSDLAAQAPVLLAIEDLHWADASTRDLILFLVSRLYTQRILIVGTYRLDDLHRRHPLRPVLGELSRLSTVELLELRPFDQVHAEKLVDELADGALPPATVQKIAKRSEGNAFFCEELTAAYGDGAGVPAGLADLLLARIERLSGDARKVVRAAAVASQIVTHASLATVSGLPGDVLEEVLRETVQHNVLVTADGGYRFRHALLREAVYDDLLPGERVRLHAGYAQVVTSQALLAYHSFRSHDLPGALTASVRAADEAGKMGAPGEKLRHVEQALELWSVVPDPEQSGTTELGLLRAATRAAIAAGEVERSVEYGKAAVALADKLDDPELSALTRHQLAIASISLEHRGSDIQRIVEEAWELVRDRPASVVKAKVLALAAREWVWSWEVDVERMKSLAEQAFQDARLLGATAVEVDALVTKAVFAEWDANIEEAIAMGKAAIERAASIGAYDVELRARKNTAVVLWMNGEKTEAIRMMDFIITRSAQVGLSWGLSGLDARVERICMRYALGEWAEGLKLAEDVDGAPTVARARMMAPTLWILAAQGDFDTLDARAELLAAQSEDLFTHEMGNVGRAEAALWRGRPEEAVEHVEAVLSAMETLARGSVTDTMMALAMGVWALCDIAEAARRRGDQAAVDAAIDHGALLEQRVHKIVPQRYGRGRRGEHHPESRAFQARVAAELSRLRGHHDTQLWQDAVGPAVQMEYWVGVASWRWASLLLADGNRDQAADRLVAAYEIAVNLGANPLRDAVTELAKRSRISLPGNEIAAEPNSDLTPRELAVLELVAAGLTNRQVGERLYISQKTASVHLSRAMAKLGAANRTEVVSIAHDRGLIGQYQG</sequence>
<protein>
    <submittedName>
        <fullName evidence="5">Regulatory protein, luxR family</fullName>
    </submittedName>
</protein>
<evidence type="ECO:0000313" key="6">
    <source>
        <dbReference type="Proteomes" id="UP000192674"/>
    </source>
</evidence>
<dbReference type="PRINTS" id="PR00038">
    <property type="entry name" value="HTHLUXR"/>
</dbReference>
<gene>
    <name evidence="5" type="ORF">SAMN05661093_08562</name>
</gene>
<dbReference type="SMART" id="SM00421">
    <property type="entry name" value="HTH_LUXR"/>
    <property type="match status" value="1"/>
</dbReference>
<dbReference type="Pfam" id="PF13191">
    <property type="entry name" value="AAA_16"/>
    <property type="match status" value="1"/>
</dbReference>
<dbReference type="SUPFAM" id="SSF46894">
    <property type="entry name" value="C-terminal effector domain of the bipartite response regulators"/>
    <property type="match status" value="1"/>
</dbReference>
<dbReference type="GO" id="GO:0004016">
    <property type="term" value="F:adenylate cyclase activity"/>
    <property type="evidence" value="ECO:0007669"/>
    <property type="project" value="TreeGrafter"/>
</dbReference>
<dbReference type="GO" id="GO:0006355">
    <property type="term" value="P:regulation of DNA-templated transcription"/>
    <property type="evidence" value="ECO:0007669"/>
    <property type="project" value="InterPro"/>
</dbReference>
<dbReference type="GO" id="GO:0005737">
    <property type="term" value="C:cytoplasm"/>
    <property type="evidence" value="ECO:0007669"/>
    <property type="project" value="TreeGrafter"/>
</dbReference>
<evidence type="ECO:0000256" key="1">
    <source>
        <dbReference type="ARBA" id="ARBA00022741"/>
    </source>
</evidence>
<proteinExistence type="predicted"/>
<dbReference type="CDD" id="cd06170">
    <property type="entry name" value="LuxR_C_like"/>
    <property type="match status" value="1"/>
</dbReference>